<protein>
    <submittedName>
        <fullName evidence="6">Uncharacterized HTH-type transcriptional regulator ybbH</fullName>
    </submittedName>
</protein>
<feature type="domain" description="SIS" evidence="5">
    <location>
        <begin position="106"/>
        <end position="245"/>
    </location>
</feature>
<evidence type="ECO:0000259" key="5">
    <source>
        <dbReference type="PROSITE" id="PS51464"/>
    </source>
</evidence>
<dbReference type="Gene3D" id="1.10.10.10">
    <property type="entry name" value="Winged helix-like DNA-binding domain superfamily/Winged helix DNA-binding domain"/>
    <property type="match status" value="1"/>
</dbReference>
<keyword evidence="3" id="KW-0804">Transcription</keyword>
<evidence type="ECO:0000256" key="1">
    <source>
        <dbReference type="ARBA" id="ARBA00023015"/>
    </source>
</evidence>
<keyword evidence="1" id="KW-0805">Transcription regulation</keyword>
<dbReference type="GeneID" id="78454837"/>
<evidence type="ECO:0000259" key="4">
    <source>
        <dbReference type="PROSITE" id="PS51071"/>
    </source>
</evidence>
<evidence type="ECO:0000256" key="2">
    <source>
        <dbReference type="ARBA" id="ARBA00023125"/>
    </source>
</evidence>
<dbReference type="InterPro" id="IPR035472">
    <property type="entry name" value="RpiR-like_SIS"/>
</dbReference>
<keyword evidence="2" id="KW-0238">DNA-binding</keyword>
<dbReference type="Pfam" id="PF01380">
    <property type="entry name" value="SIS"/>
    <property type="match status" value="1"/>
</dbReference>
<dbReference type="SUPFAM" id="SSF46689">
    <property type="entry name" value="Homeodomain-like"/>
    <property type="match status" value="1"/>
</dbReference>
<dbReference type="PROSITE" id="PS51071">
    <property type="entry name" value="HTH_RPIR"/>
    <property type="match status" value="1"/>
</dbReference>
<dbReference type="InterPro" id="IPR046348">
    <property type="entry name" value="SIS_dom_sf"/>
</dbReference>
<proteinExistence type="predicted"/>
<dbReference type="GO" id="GO:1901135">
    <property type="term" value="P:carbohydrate derivative metabolic process"/>
    <property type="evidence" value="ECO:0007669"/>
    <property type="project" value="InterPro"/>
</dbReference>
<dbReference type="CDD" id="cd05013">
    <property type="entry name" value="SIS_RpiR"/>
    <property type="match status" value="1"/>
</dbReference>
<dbReference type="GO" id="GO:0097367">
    <property type="term" value="F:carbohydrate derivative binding"/>
    <property type="evidence" value="ECO:0007669"/>
    <property type="project" value="InterPro"/>
</dbReference>
<feature type="domain" description="HTH rpiR-type" evidence="4">
    <location>
        <begin position="1"/>
        <end position="74"/>
    </location>
</feature>
<dbReference type="InterPro" id="IPR000281">
    <property type="entry name" value="HTH_RpiR"/>
</dbReference>
<dbReference type="KEGG" id="ful:C4N20_08445"/>
<dbReference type="InterPro" id="IPR036388">
    <property type="entry name" value="WH-like_DNA-bd_sf"/>
</dbReference>
<dbReference type="Proteomes" id="UP000249008">
    <property type="component" value="Chromosome 1"/>
</dbReference>
<gene>
    <name evidence="6" type="primary">ybbH_1</name>
    <name evidence="6" type="ORF">NCTC12112_00239</name>
</gene>
<sequence>MVELAKYFDDLTNSEKIVFNYIYNHQKEVINMKITDLAREALTSKTVIINMAQKLGFLGYADFKYYLKSGNLPKKNKNKYEELEDELKDNIQKTFSLVNIESIKGVIKEIQKAKTIYIAARGTSKSVGSHLNHLLLTLGIRCIFLEDYNLTSIVSRTLDINEMVILISLSGKTEKILEVANIAKLKKAKVISVTCFDRNPLSDIADYKLYCASQSCDTKFNDSVSRIGMFLIVEMIIAMLKDKMT</sequence>
<evidence type="ECO:0000313" key="6">
    <source>
        <dbReference type="EMBL" id="SQI99721.1"/>
    </source>
</evidence>
<evidence type="ECO:0000256" key="3">
    <source>
        <dbReference type="ARBA" id="ARBA00023163"/>
    </source>
</evidence>
<dbReference type="SUPFAM" id="SSF53697">
    <property type="entry name" value="SIS domain"/>
    <property type="match status" value="1"/>
</dbReference>
<dbReference type="InterPro" id="IPR047640">
    <property type="entry name" value="RpiR-like"/>
</dbReference>
<dbReference type="GO" id="GO:0003677">
    <property type="term" value="F:DNA binding"/>
    <property type="evidence" value="ECO:0007669"/>
    <property type="project" value="UniProtKB-KW"/>
</dbReference>
<dbReference type="InterPro" id="IPR001347">
    <property type="entry name" value="SIS_dom"/>
</dbReference>
<reference evidence="6 7" key="1">
    <citation type="submission" date="2018-06" db="EMBL/GenBank/DDBJ databases">
        <authorList>
            <consortium name="Pathogen Informatics"/>
            <person name="Doyle S."/>
        </authorList>
    </citation>
    <scope>NUCLEOTIDE SEQUENCE [LARGE SCALE GENOMIC DNA]</scope>
    <source>
        <strain evidence="6 7">NCTC12112</strain>
    </source>
</reference>
<dbReference type="EMBL" id="LS483487">
    <property type="protein sequence ID" value="SQI99721.1"/>
    <property type="molecule type" value="Genomic_DNA"/>
</dbReference>
<dbReference type="PANTHER" id="PTHR30514">
    <property type="entry name" value="GLUCOKINASE"/>
    <property type="match status" value="1"/>
</dbReference>
<dbReference type="Gene3D" id="3.40.50.10490">
    <property type="entry name" value="Glucose-6-phosphate isomerase like protein, domain 1"/>
    <property type="match status" value="1"/>
</dbReference>
<name>A0AAX2J8U6_9FUSO</name>
<organism evidence="6 7">
    <name type="scientific">Fusobacterium ulcerans</name>
    <dbReference type="NCBI Taxonomy" id="861"/>
    <lineage>
        <taxon>Bacteria</taxon>
        <taxon>Fusobacteriati</taxon>
        <taxon>Fusobacteriota</taxon>
        <taxon>Fusobacteriia</taxon>
        <taxon>Fusobacteriales</taxon>
        <taxon>Fusobacteriaceae</taxon>
        <taxon>Fusobacterium</taxon>
    </lineage>
</organism>
<dbReference type="InterPro" id="IPR009057">
    <property type="entry name" value="Homeodomain-like_sf"/>
</dbReference>
<dbReference type="RefSeq" id="WP_005979011.1">
    <property type="nucleotide sequence ID" value="NZ_CABKNW010000004.1"/>
</dbReference>
<dbReference type="GO" id="GO:0003700">
    <property type="term" value="F:DNA-binding transcription factor activity"/>
    <property type="evidence" value="ECO:0007669"/>
    <property type="project" value="InterPro"/>
</dbReference>
<dbReference type="Pfam" id="PF01418">
    <property type="entry name" value="HTH_6"/>
    <property type="match status" value="1"/>
</dbReference>
<accession>A0AAX2J8U6</accession>
<dbReference type="PROSITE" id="PS51464">
    <property type="entry name" value="SIS"/>
    <property type="match status" value="1"/>
</dbReference>
<evidence type="ECO:0000313" key="7">
    <source>
        <dbReference type="Proteomes" id="UP000249008"/>
    </source>
</evidence>
<dbReference type="AlphaFoldDB" id="A0AAX2J8U6"/>
<dbReference type="PANTHER" id="PTHR30514:SF1">
    <property type="entry name" value="HTH-TYPE TRANSCRIPTIONAL REGULATOR HEXR-RELATED"/>
    <property type="match status" value="1"/>
</dbReference>